<feature type="compositionally biased region" description="Polar residues" evidence="2">
    <location>
        <begin position="94"/>
        <end position="113"/>
    </location>
</feature>
<dbReference type="InterPro" id="IPR011990">
    <property type="entry name" value="TPR-like_helical_dom_sf"/>
</dbReference>
<dbReference type="Proteomes" id="UP000515135">
    <property type="component" value="Unplaced"/>
</dbReference>
<organism evidence="4 5">
    <name type="scientific">Branchiostoma belcheri</name>
    <name type="common">Amphioxus</name>
    <dbReference type="NCBI Taxonomy" id="7741"/>
    <lineage>
        <taxon>Eukaryota</taxon>
        <taxon>Metazoa</taxon>
        <taxon>Chordata</taxon>
        <taxon>Cephalochordata</taxon>
        <taxon>Leptocardii</taxon>
        <taxon>Amphioxiformes</taxon>
        <taxon>Branchiostomatidae</taxon>
        <taxon>Branchiostoma</taxon>
    </lineage>
</organism>
<name>A0A6P5AYA5_BRABE</name>
<evidence type="ECO:0000313" key="5">
    <source>
        <dbReference type="RefSeq" id="XP_019647091.1"/>
    </source>
</evidence>
<dbReference type="PANTHER" id="PTHR10098:SF106">
    <property type="entry name" value="TETRATRICOPEPTIDE REPEAT PROTEIN 28-LIKE PROTEIN"/>
    <property type="match status" value="1"/>
</dbReference>
<keyword evidence="4" id="KW-1185">Reference proteome</keyword>
<dbReference type="PANTHER" id="PTHR10098">
    <property type="entry name" value="RAPSYN-RELATED"/>
    <property type="match status" value="1"/>
</dbReference>
<dbReference type="InterPro" id="IPR019734">
    <property type="entry name" value="TPR_rpt"/>
</dbReference>
<feature type="repeat" description="TPR" evidence="1">
    <location>
        <begin position="345"/>
        <end position="378"/>
    </location>
</feature>
<dbReference type="KEGG" id="bbel:109487519"/>
<dbReference type="InterPro" id="IPR011029">
    <property type="entry name" value="DEATH-like_dom_sf"/>
</dbReference>
<accession>A0A6P5AYA5</accession>
<dbReference type="SUPFAM" id="SSF47986">
    <property type="entry name" value="DEATH domain"/>
    <property type="match status" value="1"/>
</dbReference>
<keyword evidence="1" id="KW-0802">TPR repeat</keyword>
<dbReference type="Gene3D" id="1.25.40.10">
    <property type="entry name" value="Tetratricopeptide repeat domain"/>
    <property type="match status" value="2"/>
</dbReference>
<dbReference type="OrthoDB" id="10043504at2759"/>
<feature type="repeat" description="TPR" evidence="1">
    <location>
        <begin position="426"/>
        <end position="459"/>
    </location>
</feature>
<gene>
    <name evidence="5" type="primary">LOC109487519</name>
</gene>
<dbReference type="GeneID" id="109487519"/>
<feature type="domain" description="DED" evidence="3">
    <location>
        <begin position="5"/>
        <end position="84"/>
    </location>
</feature>
<reference evidence="5" key="1">
    <citation type="submission" date="2025-08" db="UniProtKB">
        <authorList>
            <consortium name="RefSeq"/>
        </authorList>
    </citation>
    <scope>IDENTIFICATION</scope>
    <source>
        <tissue evidence="5">Gonad</tissue>
    </source>
</reference>
<dbReference type="SMART" id="SM00028">
    <property type="entry name" value="TPR"/>
    <property type="match status" value="7"/>
</dbReference>
<dbReference type="Pfam" id="PF13424">
    <property type="entry name" value="TPR_12"/>
    <property type="match status" value="3"/>
</dbReference>
<dbReference type="SUPFAM" id="SSF48452">
    <property type="entry name" value="TPR-like"/>
    <property type="match status" value="2"/>
</dbReference>
<proteinExistence type="predicted"/>
<dbReference type="RefSeq" id="XP_019647091.1">
    <property type="nucleotide sequence ID" value="XM_019791532.1"/>
</dbReference>
<evidence type="ECO:0000256" key="1">
    <source>
        <dbReference type="PROSITE-ProRule" id="PRU00339"/>
    </source>
</evidence>
<protein>
    <submittedName>
        <fullName evidence="5">Tetratricopeptide repeat protein 28-like</fullName>
    </submittedName>
</protein>
<dbReference type="Gene3D" id="1.10.533.10">
    <property type="entry name" value="Death Domain, Fas"/>
    <property type="match status" value="1"/>
</dbReference>
<dbReference type="PROSITE" id="PS50168">
    <property type="entry name" value="DED"/>
    <property type="match status" value="1"/>
</dbReference>
<sequence length="502" mass="56955">MALSKSARLYLKISDSLSEEDVRNLRALVVHDRILGKSRVERATPLEIFNMLDDNMAIGEGNLGFLEQLLRSLGKGKLADEVRHLEQEQKKEGTSQSNGAETKKSVQSTDDQDTQISLNRLHVELNTLAVKPDKDHQDWDRMLDLYCQIGDLYRTKLHLLQSALKYYQKMLECSQALSKDTKEAEAYNRIGLTYEILGLHKEASTNHERALGILKAKGRETEVCAAYKTLASSLALSGQVSDAKTHYESALAAAMEARNKTEQLDINSKLGDLHREQLDEPRESHWYYTEMLALAKDLGREDLEGHAYNRLGLACGDMQDNKSALKWHRKDLTMSLDAGDKTAQIAAHTNVGNAYRLLGKHDKATSHFNSALQLAQQTGDLHGQMDVYMKMGEMHREQLHFPHTALQHYEQYLSLARQLMDRQQEGLAYNRLGLTHHEMGEYEEALKWYERALKMQEDDGDKAAQIVQHTNMGDTCRLLGQLDRARSHYQSAMAVAMETDNK</sequence>
<dbReference type="PROSITE" id="PS50293">
    <property type="entry name" value="TPR_REGION"/>
    <property type="match status" value="1"/>
</dbReference>
<dbReference type="InterPro" id="IPR001875">
    <property type="entry name" value="DED_dom"/>
</dbReference>
<evidence type="ECO:0000259" key="3">
    <source>
        <dbReference type="PROSITE" id="PS50168"/>
    </source>
</evidence>
<feature type="region of interest" description="Disordered" evidence="2">
    <location>
        <begin position="86"/>
        <end position="113"/>
    </location>
</feature>
<dbReference type="Pfam" id="PF01335">
    <property type="entry name" value="DED"/>
    <property type="match status" value="1"/>
</dbReference>
<dbReference type="GO" id="GO:0042981">
    <property type="term" value="P:regulation of apoptotic process"/>
    <property type="evidence" value="ECO:0007669"/>
    <property type="project" value="InterPro"/>
</dbReference>
<evidence type="ECO:0000256" key="2">
    <source>
        <dbReference type="SAM" id="MobiDB-lite"/>
    </source>
</evidence>
<dbReference type="CDD" id="cd00045">
    <property type="entry name" value="DED"/>
    <property type="match status" value="1"/>
</dbReference>
<dbReference type="PROSITE" id="PS50005">
    <property type="entry name" value="TPR"/>
    <property type="match status" value="2"/>
</dbReference>
<dbReference type="AlphaFoldDB" id="A0A6P5AYA5"/>
<evidence type="ECO:0000313" key="4">
    <source>
        <dbReference type="Proteomes" id="UP000515135"/>
    </source>
</evidence>